<dbReference type="Gene3D" id="2.40.160.20">
    <property type="match status" value="1"/>
</dbReference>
<evidence type="ECO:0000256" key="1">
    <source>
        <dbReference type="SAM" id="SignalP"/>
    </source>
</evidence>
<dbReference type="SUPFAM" id="SSF56925">
    <property type="entry name" value="OMPA-like"/>
    <property type="match status" value="1"/>
</dbReference>
<keyword evidence="1" id="KW-0732">Signal</keyword>
<keyword evidence="3" id="KW-1185">Reference proteome</keyword>
<dbReference type="EMBL" id="QXHD01000004">
    <property type="protein sequence ID" value="NEZ60642.1"/>
    <property type="molecule type" value="Genomic_DNA"/>
</dbReference>
<reference evidence="2 3" key="1">
    <citation type="journal article" date="2020" name="Microb. Ecol.">
        <title>Ecogenomics of the Marine Benthic Filamentous Cyanobacterium Adonisia.</title>
        <authorList>
            <person name="Walter J.M."/>
            <person name="Coutinho F.H."/>
            <person name="Leomil L."/>
            <person name="Hargreaves P.I."/>
            <person name="Campeao M.E."/>
            <person name="Vieira V.V."/>
            <person name="Silva B.S."/>
            <person name="Fistarol G.O."/>
            <person name="Salomon P.S."/>
            <person name="Sawabe T."/>
            <person name="Mino S."/>
            <person name="Hosokawa M."/>
            <person name="Miyashita H."/>
            <person name="Maruyama F."/>
            <person name="van Verk M.C."/>
            <person name="Dutilh B.E."/>
            <person name="Thompson C.C."/>
            <person name="Thompson F.L."/>
        </authorList>
    </citation>
    <scope>NUCLEOTIDE SEQUENCE [LARGE SCALE GENOMIC DNA]</scope>
    <source>
        <strain evidence="2 3">CCMR0081</strain>
    </source>
</reference>
<evidence type="ECO:0000313" key="3">
    <source>
        <dbReference type="Proteomes" id="UP000481033"/>
    </source>
</evidence>
<dbReference type="AlphaFoldDB" id="A0A6M0RY52"/>
<gene>
    <name evidence="2" type="ORF">DXZ20_34385</name>
</gene>
<feature type="chain" id="PRO_5026806490" evidence="1">
    <location>
        <begin position="27"/>
        <end position="155"/>
    </location>
</feature>
<comment type="caution">
    <text evidence="2">The sequence shown here is derived from an EMBL/GenBank/DDBJ whole genome shotgun (WGS) entry which is preliminary data.</text>
</comment>
<dbReference type="InterPro" id="IPR011250">
    <property type="entry name" value="OMP/PagP_B-barrel"/>
</dbReference>
<protein>
    <submittedName>
        <fullName evidence="2">Uncharacterized protein</fullName>
    </submittedName>
</protein>
<dbReference type="Proteomes" id="UP000481033">
    <property type="component" value="Unassembled WGS sequence"/>
</dbReference>
<proteinExistence type="predicted"/>
<feature type="signal peptide" evidence="1">
    <location>
        <begin position="1"/>
        <end position="26"/>
    </location>
</feature>
<evidence type="ECO:0000313" key="2">
    <source>
        <dbReference type="EMBL" id="NEZ60642.1"/>
    </source>
</evidence>
<organism evidence="2 3">
    <name type="scientific">Adonisia turfae CCMR0081</name>
    <dbReference type="NCBI Taxonomy" id="2292702"/>
    <lineage>
        <taxon>Bacteria</taxon>
        <taxon>Bacillati</taxon>
        <taxon>Cyanobacteriota</taxon>
        <taxon>Adonisia</taxon>
        <taxon>Adonisia turfae</taxon>
    </lineage>
</organism>
<accession>A0A6M0RY52</accession>
<sequence>MMFNRILCTLGLTAAVLAAASLTAFAQEAPDYNYVGIGGGDEGFVVNGKLSLSDNLSVRPAVSTDFDFDDGEDVAYVLPITYDFNSLDPAGRLNPFLGAGINGELGDDSSIEAAVTGGADYRVNDKWLVNGSVVWSPFQDGDDDVDFIAGVGYSF</sequence>
<dbReference type="RefSeq" id="WP_163703042.1">
    <property type="nucleotide sequence ID" value="NZ_QXHD01000004.1"/>
</dbReference>
<name>A0A6M0RY52_9CYAN</name>